<dbReference type="AlphaFoldDB" id="A0A897N2B0"/>
<reference evidence="1" key="1">
    <citation type="submission" date="2020-11" db="EMBL/GenBank/DDBJ databases">
        <title>Carbohydrate-dependent, anaerobic sulfur respiration: A novel catabolism in halophilic archaea.</title>
        <authorList>
            <person name="Sorokin D.Y."/>
            <person name="Messina E."/>
            <person name="Smedile F."/>
            <person name="La Cono V."/>
            <person name="Hallsworth J.E."/>
            <person name="Yakimov M.M."/>
        </authorList>
    </citation>
    <scope>NUCLEOTIDE SEQUENCE</scope>
    <source>
        <strain evidence="1">HSR12-1</strain>
    </source>
</reference>
<dbReference type="EMBL" id="CP064787">
    <property type="protein sequence ID" value="QSG06358.1"/>
    <property type="molecule type" value="Genomic_DNA"/>
</dbReference>
<sequence>MSEKKDNYCERHDVDLDALPAGYTRCPYCEEEERIQAEQEHLMTRDLSLEPW</sequence>
<name>A0A897N2B0_9EURY</name>
<evidence type="ECO:0000313" key="1">
    <source>
        <dbReference type="EMBL" id="QSG06358.1"/>
    </source>
</evidence>
<gene>
    <name evidence="1" type="ORF">HSR121_2026</name>
</gene>
<organism evidence="1 2">
    <name type="scientific">Halapricum desulfuricans</name>
    <dbReference type="NCBI Taxonomy" id="2841257"/>
    <lineage>
        <taxon>Archaea</taxon>
        <taxon>Methanobacteriati</taxon>
        <taxon>Methanobacteriota</taxon>
        <taxon>Stenosarchaea group</taxon>
        <taxon>Halobacteria</taxon>
        <taxon>Halobacteriales</taxon>
        <taxon>Haloarculaceae</taxon>
        <taxon>Halapricum</taxon>
    </lineage>
</organism>
<dbReference type="Proteomes" id="UP000663525">
    <property type="component" value="Chromosome"/>
</dbReference>
<accession>A0A897N2B0</accession>
<proteinExistence type="predicted"/>
<evidence type="ECO:0000313" key="2">
    <source>
        <dbReference type="Proteomes" id="UP000663525"/>
    </source>
</evidence>
<protein>
    <submittedName>
        <fullName evidence="1">Uncharacterized protein</fullName>
    </submittedName>
</protein>